<comment type="similarity">
    <text evidence="1">Belongs to the Gfa family.</text>
</comment>
<protein>
    <submittedName>
        <fullName evidence="7">Glutathione-dependent formaldehyde-activating</fullName>
    </submittedName>
</protein>
<evidence type="ECO:0000256" key="3">
    <source>
        <dbReference type="ARBA" id="ARBA00022833"/>
    </source>
</evidence>
<comment type="caution">
    <text evidence="7">The sequence shown here is derived from an EMBL/GenBank/DDBJ whole genome shotgun (WGS) entry which is preliminary data.</text>
</comment>
<evidence type="ECO:0000256" key="4">
    <source>
        <dbReference type="ARBA" id="ARBA00023239"/>
    </source>
</evidence>
<keyword evidence="2" id="KW-0479">Metal-binding</keyword>
<dbReference type="Pfam" id="PF04828">
    <property type="entry name" value="GFA"/>
    <property type="match status" value="2"/>
</dbReference>
<gene>
    <name evidence="7" type="ORF">O9K51_00527</name>
</gene>
<feature type="region of interest" description="Disordered" evidence="5">
    <location>
        <begin position="109"/>
        <end position="154"/>
    </location>
</feature>
<organism evidence="7 8">
    <name type="scientific">Purpureocillium lavendulum</name>
    <dbReference type="NCBI Taxonomy" id="1247861"/>
    <lineage>
        <taxon>Eukaryota</taxon>
        <taxon>Fungi</taxon>
        <taxon>Dikarya</taxon>
        <taxon>Ascomycota</taxon>
        <taxon>Pezizomycotina</taxon>
        <taxon>Sordariomycetes</taxon>
        <taxon>Hypocreomycetidae</taxon>
        <taxon>Hypocreales</taxon>
        <taxon>Ophiocordycipitaceae</taxon>
        <taxon>Purpureocillium</taxon>
    </lineage>
</organism>
<dbReference type="Proteomes" id="UP001163105">
    <property type="component" value="Unassembled WGS sequence"/>
</dbReference>
<evidence type="ECO:0000256" key="2">
    <source>
        <dbReference type="ARBA" id="ARBA00022723"/>
    </source>
</evidence>
<feature type="compositionally biased region" description="Low complexity" evidence="5">
    <location>
        <begin position="138"/>
        <end position="151"/>
    </location>
</feature>
<dbReference type="SUPFAM" id="SSF51316">
    <property type="entry name" value="Mss4-like"/>
    <property type="match status" value="2"/>
</dbReference>
<dbReference type="InterPro" id="IPR011057">
    <property type="entry name" value="Mss4-like_sf"/>
</dbReference>
<dbReference type="AlphaFoldDB" id="A0AB34G2Q5"/>
<name>A0AB34G2Q5_9HYPO</name>
<dbReference type="PROSITE" id="PS51891">
    <property type="entry name" value="CENP_V_GFA"/>
    <property type="match status" value="1"/>
</dbReference>
<dbReference type="Gene3D" id="3.90.1590.10">
    <property type="entry name" value="glutathione-dependent formaldehyde- activating enzyme (gfa)"/>
    <property type="match status" value="1"/>
</dbReference>
<dbReference type="PANTHER" id="PTHR33337">
    <property type="entry name" value="GFA DOMAIN-CONTAINING PROTEIN"/>
    <property type="match status" value="1"/>
</dbReference>
<feature type="domain" description="CENP-V/GFA" evidence="6">
    <location>
        <begin position="17"/>
        <end position="123"/>
    </location>
</feature>
<proteinExistence type="inferred from homology"/>
<keyword evidence="3" id="KW-0862">Zinc</keyword>
<keyword evidence="4" id="KW-0456">Lyase</keyword>
<evidence type="ECO:0000313" key="8">
    <source>
        <dbReference type="Proteomes" id="UP001163105"/>
    </source>
</evidence>
<dbReference type="GO" id="GO:0016846">
    <property type="term" value="F:carbon-sulfur lyase activity"/>
    <property type="evidence" value="ECO:0007669"/>
    <property type="project" value="InterPro"/>
</dbReference>
<reference evidence="7" key="1">
    <citation type="submission" date="2023-01" db="EMBL/GenBank/DDBJ databases">
        <title>The growth and conidiation of Purpureocillium lavendulum are regulated by nitrogen source and histone H3K14 acetylation.</title>
        <authorList>
            <person name="Tang P."/>
            <person name="Han J."/>
            <person name="Zhang C."/>
            <person name="Tang P."/>
            <person name="Qi F."/>
            <person name="Zhang K."/>
            <person name="Liang L."/>
        </authorList>
    </citation>
    <scope>NUCLEOTIDE SEQUENCE</scope>
    <source>
        <strain evidence="7">YMF1.00683</strain>
    </source>
</reference>
<keyword evidence="8" id="KW-1185">Reference proteome</keyword>
<evidence type="ECO:0000256" key="1">
    <source>
        <dbReference type="ARBA" id="ARBA00005495"/>
    </source>
</evidence>
<dbReference type="GO" id="GO:0046872">
    <property type="term" value="F:metal ion binding"/>
    <property type="evidence" value="ECO:0007669"/>
    <property type="project" value="UniProtKB-KW"/>
</dbReference>
<evidence type="ECO:0000256" key="5">
    <source>
        <dbReference type="SAM" id="MobiDB-lite"/>
    </source>
</evidence>
<evidence type="ECO:0000313" key="7">
    <source>
        <dbReference type="EMBL" id="KAJ6445764.1"/>
    </source>
</evidence>
<evidence type="ECO:0000259" key="6">
    <source>
        <dbReference type="PROSITE" id="PS51891"/>
    </source>
</evidence>
<sequence>MPSSSPSYADKPGLFPMRGGCACGHVRYELRLPPILVHCCHCTACQRQGGSAFAINAIVEADAIAVVSGPEPKQPESGSQPAAAAADSLLPYFARLTLAMPCHALVGDGSGSKEKKQDDEETKPLAGANSTAKETGAGDDAATTTTAAAAGRPHLVTVPTESGIGQTIACCPRCHTGLWNHYADAGPCLAYLRVGTLDGARHVDPDVHIFTRSRRAFVAIADGRPQFEDYYPDRAAFYRPDVLARVAALEDRRAAYRADLKAALAR</sequence>
<dbReference type="PANTHER" id="PTHR33337:SF33">
    <property type="entry name" value="CENP-V_GFA DOMAIN-CONTAINING PROTEIN"/>
    <property type="match status" value="1"/>
</dbReference>
<accession>A0AB34G2Q5</accession>
<dbReference type="EMBL" id="JAQHRD010000001">
    <property type="protein sequence ID" value="KAJ6445764.1"/>
    <property type="molecule type" value="Genomic_DNA"/>
</dbReference>
<dbReference type="InterPro" id="IPR006913">
    <property type="entry name" value="CENP-V/GFA"/>
</dbReference>